<dbReference type="Pfam" id="PF17933">
    <property type="entry name" value="TetR_C_25"/>
    <property type="match status" value="1"/>
</dbReference>
<gene>
    <name evidence="5" type="ORF">FB564_3214</name>
    <name evidence="4" type="ORF">Sar04_40740</name>
</gene>
<proteinExistence type="predicted"/>
<protein>
    <submittedName>
        <fullName evidence="5">TetR family transcriptional regulator</fullName>
    </submittedName>
    <submittedName>
        <fullName evidence="4">Transcriptional regulator, TetR family protein</fullName>
    </submittedName>
</protein>
<sequence>MERSFSVWDVSDESRSRVDNASTKSRIRDAAITLFAENGVAATGVRAIASAAGVHPSLIIHYFGTKDALRVACDKYVAGFVREYKHKVMRSGMKFDAADLRDLRDGPPLMRYLARTLADGSPHTAALVDEMVNDAVEYLSEGVASGLVRPTDHPYERAAILAVWSLGALALHEHVKRLLGVDLTELNSEVAVESTYGQVALELLGNGIFRT</sequence>
<dbReference type="InterPro" id="IPR009057">
    <property type="entry name" value="Homeodomain-like_sf"/>
</dbReference>
<dbReference type="Gene3D" id="1.10.357.10">
    <property type="entry name" value="Tetracycline Repressor, domain 2"/>
    <property type="match status" value="1"/>
</dbReference>
<dbReference type="RefSeq" id="WP_012183289.1">
    <property type="nucleotide sequence ID" value="NZ_BOQM01000035.1"/>
</dbReference>
<dbReference type="EMBL" id="BOQM01000035">
    <property type="protein sequence ID" value="GIM87338.1"/>
    <property type="molecule type" value="Genomic_DNA"/>
</dbReference>
<evidence type="ECO:0000313" key="4">
    <source>
        <dbReference type="EMBL" id="GIM87338.1"/>
    </source>
</evidence>
<evidence type="ECO:0000259" key="3">
    <source>
        <dbReference type="PROSITE" id="PS50977"/>
    </source>
</evidence>
<evidence type="ECO:0000256" key="1">
    <source>
        <dbReference type="ARBA" id="ARBA00023125"/>
    </source>
</evidence>
<dbReference type="GO" id="GO:0003700">
    <property type="term" value="F:DNA-binding transcription factor activity"/>
    <property type="evidence" value="ECO:0007669"/>
    <property type="project" value="TreeGrafter"/>
</dbReference>
<dbReference type="SUPFAM" id="SSF46689">
    <property type="entry name" value="Homeodomain-like"/>
    <property type="match status" value="1"/>
</dbReference>
<dbReference type="OMA" id="HYVSARI"/>
<dbReference type="Pfam" id="PF00440">
    <property type="entry name" value="TetR_N"/>
    <property type="match status" value="1"/>
</dbReference>
<dbReference type="EMBL" id="VFOL01000001">
    <property type="protein sequence ID" value="TQL38042.1"/>
    <property type="molecule type" value="Genomic_DNA"/>
</dbReference>
<name>A0A542XQG2_SALAC</name>
<keyword evidence="7" id="KW-1185">Reference proteome</keyword>
<dbReference type="GeneID" id="93772430"/>
<comment type="caution">
    <text evidence="5">The sequence shown here is derived from an EMBL/GenBank/DDBJ whole genome shotgun (WGS) entry which is preliminary data.</text>
</comment>
<reference evidence="4 7" key="2">
    <citation type="submission" date="2021-03" db="EMBL/GenBank/DDBJ databases">
        <title>Whole genome shotgun sequence of Salinispora arenicola NBRC 105043.</title>
        <authorList>
            <person name="Komaki H."/>
            <person name="Tamura T."/>
        </authorList>
    </citation>
    <scope>NUCLEOTIDE SEQUENCE [LARGE SCALE GENOMIC DNA]</scope>
    <source>
        <strain evidence="4 7">NBRC 105043</strain>
    </source>
</reference>
<dbReference type="AlphaFoldDB" id="A0A542XQG2"/>
<keyword evidence="1 2" id="KW-0238">DNA-binding</keyword>
<evidence type="ECO:0000313" key="7">
    <source>
        <dbReference type="Proteomes" id="UP000677457"/>
    </source>
</evidence>
<dbReference type="PANTHER" id="PTHR30055">
    <property type="entry name" value="HTH-TYPE TRANSCRIPTIONAL REGULATOR RUTR"/>
    <property type="match status" value="1"/>
</dbReference>
<accession>A0A542XQG2</accession>
<evidence type="ECO:0000313" key="6">
    <source>
        <dbReference type="Proteomes" id="UP000315983"/>
    </source>
</evidence>
<dbReference type="PROSITE" id="PS50977">
    <property type="entry name" value="HTH_TETR_2"/>
    <property type="match status" value="1"/>
</dbReference>
<organism evidence="5 6">
    <name type="scientific">Salinispora arenicola</name>
    <dbReference type="NCBI Taxonomy" id="168697"/>
    <lineage>
        <taxon>Bacteria</taxon>
        <taxon>Bacillati</taxon>
        <taxon>Actinomycetota</taxon>
        <taxon>Actinomycetes</taxon>
        <taxon>Micromonosporales</taxon>
        <taxon>Micromonosporaceae</taxon>
        <taxon>Salinispora</taxon>
    </lineage>
</organism>
<dbReference type="InterPro" id="IPR001647">
    <property type="entry name" value="HTH_TetR"/>
</dbReference>
<dbReference type="Proteomes" id="UP000677457">
    <property type="component" value="Unassembled WGS sequence"/>
</dbReference>
<feature type="domain" description="HTH tetR-type" evidence="3">
    <location>
        <begin position="21"/>
        <end position="81"/>
    </location>
</feature>
<evidence type="ECO:0000313" key="5">
    <source>
        <dbReference type="EMBL" id="TQL38042.1"/>
    </source>
</evidence>
<reference evidence="5 6" key="1">
    <citation type="submission" date="2019-06" db="EMBL/GenBank/DDBJ databases">
        <title>Sequencing the genomes of 1000 actinobacteria strains.</title>
        <authorList>
            <person name="Klenk H.-P."/>
        </authorList>
    </citation>
    <scope>NUCLEOTIDE SEQUENCE [LARGE SCALE GENOMIC DNA]</scope>
    <source>
        <strain evidence="5 6">DSM 44819</strain>
    </source>
</reference>
<dbReference type="GO" id="GO:0000976">
    <property type="term" value="F:transcription cis-regulatory region binding"/>
    <property type="evidence" value="ECO:0007669"/>
    <property type="project" value="TreeGrafter"/>
</dbReference>
<dbReference type="PANTHER" id="PTHR30055:SF146">
    <property type="entry name" value="HTH-TYPE TRANSCRIPTIONAL DUAL REGULATOR CECR"/>
    <property type="match status" value="1"/>
</dbReference>
<evidence type="ECO:0000256" key="2">
    <source>
        <dbReference type="PROSITE-ProRule" id="PRU00335"/>
    </source>
</evidence>
<dbReference type="Proteomes" id="UP000315983">
    <property type="component" value="Unassembled WGS sequence"/>
</dbReference>
<feature type="DNA-binding region" description="H-T-H motif" evidence="2">
    <location>
        <begin position="44"/>
        <end position="63"/>
    </location>
</feature>
<dbReference type="InterPro" id="IPR041484">
    <property type="entry name" value="TetR_C_25"/>
</dbReference>
<dbReference type="InterPro" id="IPR050109">
    <property type="entry name" value="HTH-type_TetR-like_transc_reg"/>
</dbReference>
<dbReference type="PRINTS" id="PR00455">
    <property type="entry name" value="HTHTETR"/>
</dbReference>